<dbReference type="Proteomes" id="UP000267821">
    <property type="component" value="Unassembled WGS sequence"/>
</dbReference>
<evidence type="ECO:0000313" key="4">
    <source>
        <dbReference type="Proteomes" id="UP000267821"/>
    </source>
</evidence>
<reference evidence="3 4" key="1">
    <citation type="journal article" date="2018" name="Nat. Ecol. Evol.">
        <title>Pezizomycetes genomes reveal the molecular basis of ectomycorrhizal truffle lifestyle.</title>
        <authorList>
            <person name="Murat C."/>
            <person name="Payen T."/>
            <person name="Noel B."/>
            <person name="Kuo A."/>
            <person name="Morin E."/>
            <person name="Chen J."/>
            <person name="Kohler A."/>
            <person name="Krizsan K."/>
            <person name="Balestrini R."/>
            <person name="Da Silva C."/>
            <person name="Montanini B."/>
            <person name="Hainaut M."/>
            <person name="Levati E."/>
            <person name="Barry K.W."/>
            <person name="Belfiori B."/>
            <person name="Cichocki N."/>
            <person name="Clum A."/>
            <person name="Dockter R.B."/>
            <person name="Fauchery L."/>
            <person name="Guy J."/>
            <person name="Iotti M."/>
            <person name="Le Tacon F."/>
            <person name="Lindquist E.A."/>
            <person name="Lipzen A."/>
            <person name="Malagnac F."/>
            <person name="Mello A."/>
            <person name="Molinier V."/>
            <person name="Miyauchi S."/>
            <person name="Poulain J."/>
            <person name="Riccioni C."/>
            <person name="Rubini A."/>
            <person name="Sitrit Y."/>
            <person name="Splivallo R."/>
            <person name="Traeger S."/>
            <person name="Wang M."/>
            <person name="Zifcakova L."/>
            <person name="Wipf D."/>
            <person name="Zambonelli A."/>
            <person name="Paolocci F."/>
            <person name="Nowrousian M."/>
            <person name="Ottonello S."/>
            <person name="Baldrian P."/>
            <person name="Spatafora J.W."/>
            <person name="Henrissat B."/>
            <person name="Nagy L.G."/>
            <person name="Aury J.M."/>
            <person name="Wincker P."/>
            <person name="Grigoriev I.V."/>
            <person name="Bonfante P."/>
            <person name="Martin F.M."/>
        </authorList>
    </citation>
    <scope>NUCLEOTIDE SEQUENCE [LARGE SCALE GENOMIC DNA]</scope>
    <source>
        <strain evidence="3 4">ATCC MYA-4762</strain>
    </source>
</reference>
<evidence type="ECO:0000313" key="3">
    <source>
        <dbReference type="EMBL" id="RPB21653.1"/>
    </source>
</evidence>
<dbReference type="InterPro" id="IPR001005">
    <property type="entry name" value="SANT/Myb"/>
</dbReference>
<protein>
    <recommendedName>
        <fullName evidence="2">Myb-like domain-containing protein</fullName>
    </recommendedName>
</protein>
<feature type="region of interest" description="Disordered" evidence="1">
    <location>
        <begin position="55"/>
        <end position="180"/>
    </location>
</feature>
<sequence length="301" mass="32107">MATASIESPENESGTATHEGGASNFVAINLKPSDITTGGELVEEVVTGQEDDIVKGAKRKRASSPSVRAELDGSSDLTHGASLHDEHEDSGATNEARKGTKAKKGRKKAGAVKNEGKVSVKKATGASKKGKGEWTKNKSGAEGSMGSATLVTTTPVDGDNANHSDTSGDGELTPKGKMAGVKGKMERKVWSSAEDEIIIALHATKTPWKEIAAALNKLPTSSTTLAVDATMATNRWKKKLKHIITWSDEELKTVKTIYDAIVKDPFTALADRMNKELNETKFTKLGCEKKIKEMMKGNQDK</sequence>
<dbReference type="OrthoDB" id="5395950at2759"/>
<feature type="domain" description="Myb-like" evidence="2">
    <location>
        <begin position="182"/>
        <end position="240"/>
    </location>
</feature>
<evidence type="ECO:0000259" key="2">
    <source>
        <dbReference type="PROSITE" id="PS50090"/>
    </source>
</evidence>
<dbReference type="EMBL" id="ML121558">
    <property type="protein sequence ID" value="RPB21653.1"/>
    <property type="molecule type" value="Genomic_DNA"/>
</dbReference>
<organism evidence="3 4">
    <name type="scientific">Terfezia boudieri ATCC MYA-4762</name>
    <dbReference type="NCBI Taxonomy" id="1051890"/>
    <lineage>
        <taxon>Eukaryota</taxon>
        <taxon>Fungi</taxon>
        <taxon>Dikarya</taxon>
        <taxon>Ascomycota</taxon>
        <taxon>Pezizomycotina</taxon>
        <taxon>Pezizomycetes</taxon>
        <taxon>Pezizales</taxon>
        <taxon>Pezizaceae</taxon>
        <taxon>Terfezia</taxon>
    </lineage>
</organism>
<accession>A0A3N4LFI0</accession>
<evidence type="ECO:0000256" key="1">
    <source>
        <dbReference type="SAM" id="MobiDB-lite"/>
    </source>
</evidence>
<feature type="region of interest" description="Disordered" evidence="1">
    <location>
        <begin position="1"/>
        <end position="23"/>
    </location>
</feature>
<feature type="compositionally biased region" description="Polar residues" evidence="1">
    <location>
        <begin position="1"/>
        <end position="16"/>
    </location>
</feature>
<dbReference type="PROSITE" id="PS50090">
    <property type="entry name" value="MYB_LIKE"/>
    <property type="match status" value="1"/>
</dbReference>
<feature type="compositionally biased region" description="Basic residues" evidence="1">
    <location>
        <begin position="99"/>
        <end position="110"/>
    </location>
</feature>
<keyword evidence="4" id="KW-1185">Reference proteome</keyword>
<proteinExistence type="predicted"/>
<feature type="compositionally biased region" description="Basic and acidic residues" evidence="1">
    <location>
        <begin position="82"/>
        <end position="98"/>
    </location>
</feature>
<feature type="compositionally biased region" description="Polar residues" evidence="1">
    <location>
        <begin position="146"/>
        <end position="167"/>
    </location>
</feature>
<dbReference type="InParanoid" id="A0A3N4LFI0"/>
<name>A0A3N4LFI0_9PEZI</name>
<dbReference type="AlphaFoldDB" id="A0A3N4LFI0"/>
<gene>
    <name evidence="3" type="ORF">L211DRAFT_851365</name>
</gene>